<reference evidence="1" key="1">
    <citation type="submission" date="2021-06" db="EMBL/GenBank/DDBJ databases">
        <authorList>
            <person name="Kallberg Y."/>
            <person name="Tangrot J."/>
            <person name="Rosling A."/>
        </authorList>
    </citation>
    <scope>NUCLEOTIDE SEQUENCE</scope>
    <source>
        <strain evidence="1">IN212</strain>
    </source>
</reference>
<comment type="caution">
    <text evidence="1">The sequence shown here is derived from an EMBL/GenBank/DDBJ whole genome shotgun (WGS) entry which is preliminary data.</text>
</comment>
<accession>A0A9N9NSP0</accession>
<sequence>SLNIDPNTEVYNVSSDEYPYQEQYYDNSESKTKLGKYKKRKQLRKSQEFWKKLMNEMLPKNPIIINVVNRIVNKIGGTNSFISAHARLGDGYFVKNQDQTVQELIKRIQEDFKNI</sequence>
<dbReference type="Proteomes" id="UP000789396">
    <property type="component" value="Unassembled WGS sequence"/>
</dbReference>
<keyword evidence="2" id="KW-1185">Reference proteome</keyword>
<protein>
    <submittedName>
        <fullName evidence="1">16045_t:CDS:1</fullName>
    </submittedName>
</protein>
<evidence type="ECO:0000313" key="1">
    <source>
        <dbReference type="EMBL" id="CAG8753909.1"/>
    </source>
</evidence>
<dbReference type="EMBL" id="CAJVPZ010037606">
    <property type="protein sequence ID" value="CAG8753909.1"/>
    <property type="molecule type" value="Genomic_DNA"/>
</dbReference>
<dbReference type="OrthoDB" id="1882547at2759"/>
<proteinExistence type="predicted"/>
<evidence type="ECO:0000313" key="2">
    <source>
        <dbReference type="Proteomes" id="UP000789396"/>
    </source>
</evidence>
<organism evidence="1 2">
    <name type="scientific">Racocetra fulgida</name>
    <dbReference type="NCBI Taxonomy" id="60492"/>
    <lineage>
        <taxon>Eukaryota</taxon>
        <taxon>Fungi</taxon>
        <taxon>Fungi incertae sedis</taxon>
        <taxon>Mucoromycota</taxon>
        <taxon>Glomeromycotina</taxon>
        <taxon>Glomeromycetes</taxon>
        <taxon>Diversisporales</taxon>
        <taxon>Gigasporaceae</taxon>
        <taxon>Racocetra</taxon>
    </lineage>
</organism>
<dbReference type="AlphaFoldDB" id="A0A9N9NSP0"/>
<name>A0A9N9NSP0_9GLOM</name>
<feature type="non-terminal residue" evidence="1">
    <location>
        <position position="1"/>
    </location>
</feature>
<feature type="non-terminal residue" evidence="1">
    <location>
        <position position="115"/>
    </location>
</feature>
<gene>
    <name evidence="1" type="ORF">RFULGI_LOCUS13803</name>
</gene>